<name>A0A6A4LJ23_9ERIC</name>
<dbReference type="GO" id="GO:0008270">
    <property type="term" value="F:zinc ion binding"/>
    <property type="evidence" value="ECO:0007669"/>
    <property type="project" value="UniProtKB-KW"/>
</dbReference>
<evidence type="ECO:0000256" key="1">
    <source>
        <dbReference type="ARBA" id="ARBA00009374"/>
    </source>
</evidence>
<dbReference type="Proteomes" id="UP000428333">
    <property type="component" value="Linkage Group LG04"/>
</dbReference>
<gene>
    <name evidence="7" type="ORF">C3L33_07477</name>
</gene>
<dbReference type="EMBL" id="QEFC01001001">
    <property type="protein sequence ID" value="KAE9460686.1"/>
    <property type="molecule type" value="Genomic_DNA"/>
</dbReference>
<dbReference type="OrthoDB" id="1864056at2759"/>
<dbReference type="PANTHER" id="PTHR46057">
    <property type="entry name" value="FCS-LIKE ZINC FINGER 1-RELATED"/>
    <property type="match status" value="1"/>
</dbReference>
<keyword evidence="3" id="KW-0862">Zinc</keyword>
<keyword evidence="2" id="KW-0479">Metal-binding</keyword>
<proteinExistence type="inferred from homology"/>
<evidence type="ECO:0000256" key="5">
    <source>
        <dbReference type="SAM" id="MobiDB-lite"/>
    </source>
</evidence>
<feature type="zinc finger region" description="FLZ-type" evidence="4">
    <location>
        <begin position="84"/>
        <end position="160"/>
    </location>
</feature>
<protein>
    <recommendedName>
        <fullName evidence="6">FLZ-type domain-containing protein</fullName>
    </recommendedName>
</protein>
<keyword evidence="3" id="KW-0863">Zinc-finger</keyword>
<accession>A0A6A4LJ23</accession>
<evidence type="ECO:0000313" key="7">
    <source>
        <dbReference type="EMBL" id="KAE9460686.1"/>
    </source>
</evidence>
<evidence type="ECO:0000256" key="4">
    <source>
        <dbReference type="PROSITE-ProRule" id="PRU01131"/>
    </source>
</evidence>
<comment type="similarity">
    <text evidence="1">Belongs to the FLZ family.</text>
</comment>
<dbReference type="Pfam" id="PF04570">
    <property type="entry name" value="zf-FLZ"/>
    <property type="match status" value="1"/>
</dbReference>
<keyword evidence="8" id="KW-1185">Reference proteome</keyword>
<evidence type="ECO:0000256" key="3">
    <source>
        <dbReference type="ARBA" id="ARBA00022771"/>
    </source>
</evidence>
<feature type="non-terminal residue" evidence="7">
    <location>
        <position position="1"/>
    </location>
</feature>
<comment type="caution">
    <text evidence="7">The sequence shown here is derived from an EMBL/GenBank/DDBJ whole genome shotgun (WGS) entry which is preliminary data.</text>
</comment>
<feature type="region of interest" description="Disordered" evidence="5">
    <location>
        <begin position="1"/>
        <end position="60"/>
    </location>
</feature>
<dbReference type="InterPro" id="IPR044533">
    <property type="entry name" value="FLZ1/2/3"/>
</dbReference>
<sequence length="175" mass="19449">MPAKRSRIGRSSSLGDTGVLPPPPESADGGWMDRRAAASRKRPSNASPRASEKSVEVSSPPRILTLSSPVKESVGSRGKELVGDFLGRCYRCKKQINENAEVFMYRYSVSVASYCFYYSVYTAVLKQNIEKSVMFWCSYLRAFCTVECRDMQIAIDNEMEKASGSFQGMQLGPTQ</sequence>
<dbReference type="PROSITE" id="PS51795">
    <property type="entry name" value="ZF_FLZ"/>
    <property type="match status" value="1"/>
</dbReference>
<dbReference type="AlphaFoldDB" id="A0A6A4LJ23"/>
<feature type="domain" description="FLZ-type" evidence="6">
    <location>
        <begin position="84"/>
        <end position="160"/>
    </location>
</feature>
<organism evidence="7 8">
    <name type="scientific">Rhododendron williamsianum</name>
    <dbReference type="NCBI Taxonomy" id="262921"/>
    <lineage>
        <taxon>Eukaryota</taxon>
        <taxon>Viridiplantae</taxon>
        <taxon>Streptophyta</taxon>
        <taxon>Embryophyta</taxon>
        <taxon>Tracheophyta</taxon>
        <taxon>Spermatophyta</taxon>
        <taxon>Magnoliopsida</taxon>
        <taxon>eudicotyledons</taxon>
        <taxon>Gunneridae</taxon>
        <taxon>Pentapetalae</taxon>
        <taxon>asterids</taxon>
        <taxon>Ericales</taxon>
        <taxon>Ericaceae</taxon>
        <taxon>Ericoideae</taxon>
        <taxon>Rhodoreae</taxon>
        <taxon>Rhododendron</taxon>
    </lineage>
</organism>
<evidence type="ECO:0000259" key="6">
    <source>
        <dbReference type="PROSITE" id="PS51795"/>
    </source>
</evidence>
<dbReference type="InterPro" id="IPR007650">
    <property type="entry name" value="Zf-FLZ_dom"/>
</dbReference>
<dbReference type="PANTHER" id="PTHR46057:SF54">
    <property type="entry name" value="FCS-LIKE ZINC FINGER 16"/>
    <property type="match status" value="1"/>
</dbReference>
<evidence type="ECO:0000256" key="2">
    <source>
        <dbReference type="ARBA" id="ARBA00022723"/>
    </source>
</evidence>
<reference evidence="7 8" key="1">
    <citation type="journal article" date="2019" name="Genome Biol. Evol.">
        <title>The Rhododendron genome and chromosomal organization provide insight into shared whole-genome duplications across the heath family (Ericaceae).</title>
        <authorList>
            <person name="Soza V.L."/>
            <person name="Lindsley D."/>
            <person name="Waalkes A."/>
            <person name="Ramage E."/>
            <person name="Patwardhan R.P."/>
            <person name="Burton J.N."/>
            <person name="Adey A."/>
            <person name="Kumar A."/>
            <person name="Qiu R."/>
            <person name="Shendure J."/>
            <person name="Hall B."/>
        </authorList>
    </citation>
    <scope>NUCLEOTIDE SEQUENCE [LARGE SCALE GENOMIC DNA]</scope>
    <source>
        <strain evidence="7">RSF 1966-606</strain>
    </source>
</reference>
<evidence type="ECO:0000313" key="8">
    <source>
        <dbReference type="Proteomes" id="UP000428333"/>
    </source>
</evidence>